<evidence type="ECO:0000256" key="7">
    <source>
        <dbReference type="RuleBase" id="RU362125"/>
    </source>
</evidence>
<comment type="catalytic activity">
    <reaction evidence="6">
        <text>a 2,3-saturated acyl-CoA + A = a 2,3-dehydroacyl-CoA + AH2</text>
        <dbReference type="Rhea" id="RHEA:48608"/>
        <dbReference type="ChEBI" id="CHEBI:13193"/>
        <dbReference type="ChEBI" id="CHEBI:17499"/>
        <dbReference type="ChEBI" id="CHEBI:60015"/>
        <dbReference type="ChEBI" id="CHEBI:65111"/>
    </reaction>
</comment>
<dbReference type="FunFam" id="1.10.540.10:FF:000001">
    <property type="entry name" value="Very long-chain-specific acyl-CoA dehydrogenase, mitochondrial"/>
    <property type="match status" value="1"/>
</dbReference>
<dbReference type="InterPro" id="IPR046373">
    <property type="entry name" value="Acyl-CoA_Oxase/DH_mid-dom_sf"/>
</dbReference>
<dbReference type="FunFam" id="1.20.140.10:FF:000019">
    <property type="entry name" value="Acyl-CoA dehydrogenase"/>
    <property type="match status" value="1"/>
</dbReference>
<evidence type="ECO:0000256" key="6">
    <source>
        <dbReference type="ARBA" id="ARBA00052546"/>
    </source>
</evidence>
<dbReference type="PANTHER" id="PTHR43884">
    <property type="entry name" value="ACYL-COA DEHYDROGENASE"/>
    <property type="match status" value="1"/>
</dbReference>
<keyword evidence="4 7" id="KW-0274">FAD</keyword>
<evidence type="ECO:0000313" key="13">
    <source>
        <dbReference type="Proteomes" id="UP000285120"/>
    </source>
</evidence>
<comment type="cofactor">
    <cofactor evidence="1 7">
        <name>FAD</name>
        <dbReference type="ChEBI" id="CHEBI:57692"/>
    </cofactor>
</comment>
<dbReference type="Pfam" id="PF21263">
    <property type="entry name" value="Acyl-CoA-dh_C"/>
    <property type="match status" value="1"/>
</dbReference>
<evidence type="ECO:0000256" key="4">
    <source>
        <dbReference type="ARBA" id="ARBA00022827"/>
    </source>
</evidence>
<dbReference type="Pfam" id="PF00441">
    <property type="entry name" value="Acyl-CoA_dh_1"/>
    <property type="match status" value="1"/>
</dbReference>
<evidence type="ECO:0000256" key="5">
    <source>
        <dbReference type="ARBA" id="ARBA00023002"/>
    </source>
</evidence>
<evidence type="ECO:0000259" key="8">
    <source>
        <dbReference type="Pfam" id="PF00441"/>
    </source>
</evidence>
<comment type="caution">
    <text evidence="12">The sequence shown here is derived from an EMBL/GenBank/DDBJ whole genome shotgun (WGS) entry which is preliminary data.</text>
</comment>
<keyword evidence="13" id="KW-1185">Reference proteome</keyword>
<dbReference type="PROSITE" id="PS00072">
    <property type="entry name" value="ACYL_COA_DH_1"/>
    <property type="match status" value="1"/>
</dbReference>
<feature type="domain" description="Acyl-CoA dehydrogenase/oxidase C-terminal" evidence="8">
    <location>
        <begin position="252"/>
        <end position="413"/>
    </location>
</feature>
<sequence length="570" mass="62811">MTTDHKAQLPINAFADKTLSWEQIMTPEKLSEDQRAWKTKTARFVEEEVRPVLPQIENQQFEPVYGLMKNLGSMGLLGAFIPAEHGGTAIDKVAYTAVIEEMGGARSFSVSYGAQVGIGSLPIVYYGTEKQKASYLPKIASGDMIGSYGLTEPGAGTDIAAVQTTAEASEDESVYTISGEKQWITNSSFASYFIIFAKIDGKKPTAFIVDRNTEGFTVGKEEDKMGITGSSTCPLYLDNVKVPKEAIVGEIGKGARIALSILNLGRQKIAASCVGASKRALLLAAEHAQERRQFGHPLSEKKMIQKKLAAMAVWTFASESMVYRTAGVLQAGTEAAENAGIPFADILKDFAIECSINKIFASEALSDIVDHGVQVHGGQGYMRKNEIETLYRDSRINRIFEGTNEINRVVVASMLFEMAEKLAAEKVTESYEKKELDKEKSYMEKLRELLAELVQETSGVFETPEEEQELLECVAETAKTVYVMESVWSRVQKDHSPGELMTKMAVVYMNEAVDRILPMLKEAADFLESDSMLQKIKQLAADKAAETDQSIVYRRKIAEAVIEHNGYPLS</sequence>
<dbReference type="RefSeq" id="WP_120191327.1">
    <property type="nucleotide sequence ID" value="NZ_RAPK01000006.1"/>
</dbReference>
<evidence type="ECO:0000259" key="10">
    <source>
        <dbReference type="Pfam" id="PF02771"/>
    </source>
</evidence>
<dbReference type="Pfam" id="PF02770">
    <property type="entry name" value="Acyl-CoA_dh_M"/>
    <property type="match status" value="1"/>
</dbReference>
<dbReference type="InterPro" id="IPR006091">
    <property type="entry name" value="Acyl-CoA_Oxase/DH_mid-dom"/>
</dbReference>
<dbReference type="InterPro" id="IPR049426">
    <property type="entry name" value="Acyl-CoA-dh-like_C"/>
</dbReference>
<feature type="domain" description="Acyl-CoA dehydrogenase-like C-terminal" evidence="11">
    <location>
        <begin position="465"/>
        <end position="528"/>
    </location>
</feature>
<keyword evidence="3 7" id="KW-0285">Flavoprotein</keyword>
<dbReference type="GO" id="GO:0050660">
    <property type="term" value="F:flavin adenine dinucleotide binding"/>
    <property type="evidence" value="ECO:0007669"/>
    <property type="project" value="InterPro"/>
</dbReference>
<dbReference type="SUPFAM" id="SSF47203">
    <property type="entry name" value="Acyl-CoA dehydrogenase C-terminal domain-like"/>
    <property type="match status" value="1"/>
</dbReference>
<dbReference type="InterPro" id="IPR036250">
    <property type="entry name" value="AcylCo_DH-like_C"/>
</dbReference>
<evidence type="ECO:0000259" key="11">
    <source>
        <dbReference type="Pfam" id="PF21263"/>
    </source>
</evidence>
<dbReference type="Proteomes" id="UP000285120">
    <property type="component" value="Unassembled WGS sequence"/>
</dbReference>
<dbReference type="Gene3D" id="1.10.540.10">
    <property type="entry name" value="Acyl-CoA dehydrogenase/oxidase, N-terminal domain"/>
    <property type="match status" value="1"/>
</dbReference>
<evidence type="ECO:0000256" key="3">
    <source>
        <dbReference type="ARBA" id="ARBA00022630"/>
    </source>
</evidence>
<dbReference type="Gene3D" id="1.20.140.10">
    <property type="entry name" value="Butyryl-CoA Dehydrogenase, subunit A, domain 3"/>
    <property type="match status" value="2"/>
</dbReference>
<organism evidence="12 13">
    <name type="scientific">Sinobaca qinghaiensis</name>
    <dbReference type="NCBI Taxonomy" id="342944"/>
    <lineage>
        <taxon>Bacteria</taxon>
        <taxon>Bacillati</taxon>
        <taxon>Bacillota</taxon>
        <taxon>Bacilli</taxon>
        <taxon>Bacillales</taxon>
        <taxon>Sporolactobacillaceae</taxon>
        <taxon>Sinobaca</taxon>
    </lineage>
</organism>
<dbReference type="OrthoDB" id="9802447at2"/>
<dbReference type="GO" id="GO:0003995">
    <property type="term" value="F:acyl-CoA dehydrogenase activity"/>
    <property type="evidence" value="ECO:0007669"/>
    <property type="project" value="InterPro"/>
</dbReference>
<name>A0A419V781_9BACL</name>
<evidence type="ECO:0000256" key="1">
    <source>
        <dbReference type="ARBA" id="ARBA00001974"/>
    </source>
</evidence>
<dbReference type="AlphaFoldDB" id="A0A419V781"/>
<feature type="domain" description="Acyl-CoA oxidase/dehydrogenase middle" evidence="9">
    <location>
        <begin position="148"/>
        <end position="240"/>
    </location>
</feature>
<evidence type="ECO:0000256" key="2">
    <source>
        <dbReference type="ARBA" id="ARBA00009347"/>
    </source>
</evidence>
<dbReference type="InterPro" id="IPR037069">
    <property type="entry name" value="AcylCoA_DH/ox_N_sf"/>
</dbReference>
<feature type="domain" description="Acyl-CoA dehydrogenase/oxidase N-terminal" evidence="10">
    <location>
        <begin position="31"/>
        <end position="143"/>
    </location>
</feature>
<gene>
    <name evidence="12" type="ORF">ATL39_0110</name>
</gene>
<evidence type="ECO:0000259" key="9">
    <source>
        <dbReference type="Pfam" id="PF02770"/>
    </source>
</evidence>
<dbReference type="Gene3D" id="2.40.110.10">
    <property type="entry name" value="Butyryl-CoA Dehydrogenase, subunit A, domain 2"/>
    <property type="match status" value="1"/>
</dbReference>
<dbReference type="InterPro" id="IPR009100">
    <property type="entry name" value="AcylCoA_DH/oxidase_NM_dom_sf"/>
</dbReference>
<dbReference type="InterPro" id="IPR009075">
    <property type="entry name" value="AcylCo_DH/oxidase_C"/>
</dbReference>
<dbReference type="EMBL" id="RAPK01000006">
    <property type="protein sequence ID" value="RKD75900.1"/>
    <property type="molecule type" value="Genomic_DNA"/>
</dbReference>
<proteinExistence type="inferred from homology"/>
<evidence type="ECO:0000313" key="12">
    <source>
        <dbReference type="EMBL" id="RKD75900.1"/>
    </source>
</evidence>
<dbReference type="PANTHER" id="PTHR43884:SF12">
    <property type="entry name" value="ISOVALERYL-COA DEHYDROGENASE, MITOCHONDRIAL-RELATED"/>
    <property type="match status" value="1"/>
</dbReference>
<accession>A0A419V781</accession>
<keyword evidence="5 7" id="KW-0560">Oxidoreductase</keyword>
<dbReference type="SUPFAM" id="SSF56645">
    <property type="entry name" value="Acyl-CoA dehydrogenase NM domain-like"/>
    <property type="match status" value="1"/>
</dbReference>
<dbReference type="InterPro" id="IPR006089">
    <property type="entry name" value="Acyl-CoA_DH_CS"/>
</dbReference>
<dbReference type="Pfam" id="PF02771">
    <property type="entry name" value="Acyl-CoA_dh_N"/>
    <property type="match status" value="1"/>
</dbReference>
<dbReference type="InterPro" id="IPR013786">
    <property type="entry name" value="AcylCoA_DH/ox_N"/>
</dbReference>
<dbReference type="FunFam" id="2.40.110.10:FF:000001">
    <property type="entry name" value="Acyl-CoA dehydrogenase, mitochondrial"/>
    <property type="match status" value="1"/>
</dbReference>
<reference evidence="12 13" key="1">
    <citation type="submission" date="2018-09" db="EMBL/GenBank/DDBJ databases">
        <title>Genomic Encyclopedia of Archaeal and Bacterial Type Strains, Phase II (KMG-II): from individual species to whole genera.</title>
        <authorList>
            <person name="Goeker M."/>
        </authorList>
    </citation>
    <scope>NUCLEOTIDE SEQUENCE [LARGE SCALE GENOMIC DNA]</scope>
    <source>
        <strain evidence="12 13">DSM 17008</strain>
    </source>
</reference>
<comment type="similarity">
    <text evidence="2 7">Belongs to the acyl-CoA dehydrogenase family.</text>
</comment>
<protein>
    <submittedName>
        <fullName evidence="12">Alkylation response protein AidB-like acyl-CoA dehydrogenase</fullName>
    </submittedName>
</protein>